<dbReference type="GO" id="GO:0031146">
    <property type="term" value="P:SCF-dependent proteasomal ubiquitin-dependent protein catabolic process"/>
    <property type="evidence" value="ECO:0007669"/>
    <property type="project" value="TreeGrafter"/>
</dbReference>
<dbReference type="OrthoDB" id="629492at2759"/>
<evidence type="ECO:0000313" key="2">
    <source>
        <dbReference type="Proteomes" id="UP000076632"/>
    </source>
</evidence>
<evidence type="ECO:0000313" key="1">
    <source>
        <dbReference type="EMBL" id="KZF24302.1"/>
    </source>
</evidence>
<dbReference type="Proteomes" id="UP000076632">
    <property type="component" value="Unassembled WGS sequence"/>
</dbReference>
<proteinExistence type="predicted"/>
<protein>
    <submittedName>
        <fullName evidence="1">RNI-like protein</fullName>
    </submittedName>
</protein>
<dbReference type="STRING" id="1328760.A0A165I312"/>
<dbReference type="GeneID" id="28902123"/>
<dbReference type="InterPro" id="IPR032675">
    <property type="entry name" value="LRR_dom_sf"/>
</dbReference>
<dbReference type="GO" id="GO:0019005">
    <property type="term" value="C:SCF ubiquitin ligase complex"/>
    <property type="evidence" value="ECO:0007669"/>
    <property type="project" value="TreeGrafter"/>
</dbReference>
<dbReference type="SMART" id="SM00367">
    <property type="entry name" value="LRR_CC"/>
    <property type="match status" value="2"/>
</dbReference>
<dbReference type="InParanoid" id="A0A165I312"/>
<dbReference type="Gene3D" id="3.80.10.10">
    <property type="entry name" value="Ribonuclease Inhibitor"/>
    <property type="match status" value="1"/>
</dbReference>
<dbReference type="Pfam" id="PF13516">
    <property type="entry name" value="LRR_6"/>
    <property type="match status" value="1"/>
</dbReference>
<dbReference type="SUPFAM" id="SSF52047">
    <property type="entry name" value="RNI-like"/>
    <property type="match status" value="1"/>
</dbReference>
<keyword evidence="2" id="KW-1185">Reference proteome</keyword>
<name>A0A165I312_XYLHT</name>
<dbReference type="EMBL" id="KV407456">
    <property type="protein sequence ID" value="KZF24302.1"/>
    <property type="molecule type" value="Genomic_DNA"/>
</dbReference>
<organism evidence="1 2">
    <name type="scientific">Xylona heveae (strain CBS 132557 / TC161)</name>
    <dbReference type="NCBI Taxonomy" id="1328760"/>
    <lineage>
        <taxon>Eukaryota</taxon>
        <taxon>Fungi</taxon>
        <taxon>Dikarya</taxon>
        <taxon>Ascomycota</taxon>
        <taxon>Pezizomycotina</taxon>
        <taxon>Xylonomycetes</taxon>
        <taxon>Xylonales</taxon>
        <taxon>Xylonaceae</taxon>
        <taxon>Xylona</taxon>
    </lineage>
</organism>
<dbReference type="PANTHER" id="PTHR13318">
    <property type="entry name" value="PARTNER OF PAIRED, ISOFORM B-RELATED"/>
    <property type="match status" value="1"/>
</dbReference>
<dbReference type="InterPro" id="IPR006553">
    <property type="entry name" value="Leu-rich_rpt_Cys-con_subtyp"/>
</dbReference>
<dbReference type="AlphaFoldDB" id="A0A165I312"/>
<reference evidence="1 2" key="1">
    <citation type="journal article" date="2016" name="Fungal Biol.">
        <title>The genome of Xylona heveae provides a window into fungal endophytism.</title>
        <authorList>
            <person name="Gazis R."/>
            <person name="Kuo A."/>
            <person name="Riley R."/>
            <person name="LaButti K."/>
            <person name="Lipzen A."/>
            <person name="Lin J."/>
            <person name="Amirebrahimi M."/>
            <person name="Hesse C.N."/>
            <person name="Spatafora J.W."/>
            <person name="Henrissat B."/>
            <person name="Hainaut M."/>
            <person name="Grigoriev I.V."/>
            <person name="Hibbett D.S."/>
        </authorList>
    </citation>
    <scope>NUCLEOTIDE SEQUENCE [LARGE SCALE GENOMIC DNA]</scope>
    <source>
        <strain evidence="1 2">TC161</strain>
    </source>
</reference>
<sequence>MRRSRGKVLCAKLNRVAVQDSDILTTLTTRCKELRHLEIVNGFSGSSILDAAPLAMNLESIVLSEAAEMSLDGANVLLQKCPNLQRAEFKNLISAGNRMAWPVKMENLRILRLESGSKKVSSVFLNLNALFEHAPNITELSIIGWLKDNLPLVAPDFGKLPHLTHLTLNPVPTAVFPRLPASLTSLSMSGCYSMDFFSHPMTQINLSSLRLENLTELRIHDGQYLPADVARTLLAHCRGDDKLRILGITRCLFINDTVIQQFLDEGVLVAEHLEELDLSDNASITDTTVEALAQHGVAALKKLNLSRTRVTGAGLKTLVTHPKANKLERLVLNGCTSMGIDAAEYIKTKGIAVEFRFPDNLKYGKRIRYG</sequence>
<accession>A0A165I312</accession>
<dbReference type="InterPro" id="IPR001611">
    <property type="entry name" value="Leu-rich_rpt"/>
</dbReference>
<dbReference type="RefSeq" id="XP_018189857.1">
    <property type="nucleotide sequence ID" value="XM_018336986.1"/>
</dbReference>
<gene>
    <name evidence="1" type="ORF">L228DRAFT_94059</name>
</gene>
<dbReference type="PANTHER" id="PTHR13318:SF190">
    <property type="entry name" value="PARTNER OF PAIRED, ISOFORM B"/>
    <property type="match status" value="1"/>
</dbReference>